<evidence type="ECO:0000256" key="1">
    <source>
        <dbReference type="SAM" id="MobiDB-lite"/>
    </source>
</evidence>
<proteinExistence type="predicted"/>
<evidence type="ECO:0000313" key="2">
    <source>
        <dbReference type="EMBL" id="PWN27405.1"/>
    </source>
</evidence>
<feature type="compositionally biased region" description="Basic residues" evidence="1">
    <location>
        <begin position="66"/>
        <end position="75"/>
    </location>
</feature>
<dbReference type="RefSeq" id="XP_025362017.1">
    <property type="nucleotide sequence ID" value="XM_025503750.1"/>
</dbReference>
<evidence type="ECO:0000313" key="3">
    <source>
        <dbReference type="Proteomes" id="UP000245884"/>
    </source>
</evidence>
<name>A0A316UWA9_9BASI</name>
<dbReference type="GeneID" id="37025573"/>
<dbReference type="EMBL" id="KZ819668">
    <property type="protein sequence ID" value="PWN27405.1"/>
    <property type="molecule type" value="Genomic_DNA"/>
</dbReference>
<accession>A0A316UWA9</accession>
<dbReference type="Proteomes" id="UP000245884">
    <property type="component" value="Unassembled WGS sequence"/>
</dbReference>
<feature type="region of interest" description="Disordered" evidence="1">
    <location>
        <begin position="1"/>
        <end position="92"/>
    </location>
</feature>
<gene>
    <name evidence="2" type="ORF">BDZ90DRAFT_177449</name>
</gene>
<organism evidence="2 3">
    <name type="scientific">Jaminaea rosea</name>
    <dbReference type="NCBI Taxonomy" id="1569628"/>
    <lineage>
        <taxon>Eukaryota</taxon>
        <taxon>Fungi</taxon>
        <taxon>Dikarya</taxon>
        <taxon>Basidiomycota</taxon>
        <taxon>Ustilaginomycotina</taxon>
        <taxon>Exobasidiomycetes</taxon>
        <taxon>Microstromatales</taxon>
        <taxon>Microstromatales incertae sedis</taxon>
        <taxon>Jaminaea</taxon>
    </lineage>
</organism>
<sequence length="157" mass="16899">MSIDGRPAAAPRCSTLLSTLSSEPRRQGVSSRAARLPAPPCLSPPSAPTSQGAGGAIFPSCERSAHSRRRRRRLILKPSRSSSSSTPSGVLTIPSSVSQLLAHAEHREQHAPVACLLRVTAPSPVLSRLHNHAARRRQTQIHDLVIVSKEHALRDPR</sequence>
<keyword evidence="3" id="KW-1185">Reference proteome</keyword>
<reference evidence="2 3" key="1">
    <citation type="journal article" date="2018" name="Mol. Biol. Evol.">
        <title>Broad Genomic Sampling Reveals a Smut Pathogenic Ancestry of the Fungal Clade Ustilaginomycotina.</title>
        <authorList>
            <person name="Kijpornyongpan T."/>
            <person name="Mondo S.J."/>
            <person name="Barry K."/>
            <person name="Sandor L."/>
            <person name="Lee J."/>
            <person name="Lipzen A."/>
            <person name="Pangilinan J."/>
            <person name="LaButti K."/>
            <person name="Hainaut M."/>
            <person name="Henrissat B."/>
            <person name="Grigoriev I.V."/>
            <person name="Spatafora J.W."/>
            <person name="Aime M.C."/>
        </authorList>
    </citation>
    <scope>NUCLEOTIDE SEQUENCE [LARGE SCALE GENOMIC DNA]</scope>
    <source>
        <strain evidence="2 3">MCA 5214</strain>
    </source>
</reference>
<feature type="compositionally biased region" description="Pro residues" evidence="1">
    <location>
        <begin position="37"/>
        <end position="47"/>
    </location>
</feature>
<protein>
    <submittedName>
        <fullName evidence="2">Uncharacterized protein</fullName>
    </submittedName>
</protein>
<feature type="compositionally biased region" description="Low complexity" evidence="1">
    <location>
        <begin position="76"/>
        <end position="88"/>
    </location>
</feature>
<dbReference type="AlphaFoldDB" id="A0A316UWA9"/>